<dbReference type="EMBL" id="JASAOG010000079">
    <property type="protein sequence ID" value="KAK0054237.1"/>
    <property type="molecule type" value="Genomic_DNA"/>
</dbReference>
<comment type="caution">
    <text evidence="1">The sequence shown here is derived from an EMBL/GenBank/DDBJ whole genome shotgun (WGS) entry which is preliminary data.</text>
</comment>
<dbReference type="Proteomes" id="UP001233172">
    <property type="component" value="Unassembled WGS sequence"/>
</dbReference>
<organism evidence="1 2">
    <name type="scientific">Biomphalaria pfeifferi</name>
    <name type="common">Bloodfluke planorb</name>
    <name type="synonym">Freshwater snail</name>
    <dbReference type="NCBI Taxonomy" id="112525"/>
    <lineage>
        <taxon>Eukaryota</taxon>
        <taxon>Metazoa</taxon>
        <taxon>Spiralia</taxon>
        <taxon>Lophotrochozoa</taxon>
        <taxon>Mollusca</taxon>
        <taxon>Gastropoda</taxon>
        <taxon>Heterobranchia</taxon>
        <taxon>Euthyneura</taxon>
        <taxon>Panpulmonata</taxon>
        <taxon>Hygrophila</taxon>
        <taxon>Lymnaeoidea</taxon>
        <taxon>Planorbidae</taxon>
        <taxon>Biomphalaria</taxon>
    </lineage>
</organism>
<evidence type="ECO:0000313" key="1">
    <source>
        <dbReference type="EMBL" id="KAK0054237.1"/>
    </source>
</evidence>
<reference evidence="1" key="1">
    <citation type="journal article" date="2023" name="PLoS Negl. Trop. Dis.">
        <title>A genome sequence for Biomphalaria pfeifferi, the major vector snail for the human-infecting parasite Schistosoma mansoni.</title>
        <authorList>
            <person name="Bu L."/>
            <person name="Lu L."/>
            <person name="Laidemitt M.R."/>
            <person name="Zhang S.M."/>
            <person name="Mutuku M."/>
            <person name="Mkoji G."/>
            <person name="Steinauer M."/>
            <person name="Loker E.S."/>
        </authorList>
    </citation>
    <scope>NUCLEOTIDE SEQUENCE</scope>
    <source>
        <strain evidence="1">KasaAsao</strain>
    </source>
</reference>
<proteinExistence type="predicted"/>
<evidence type="ECO:0000313" key="2">
    <source>
        <dbReference type="Proteomes" id="UP001233172"/>
    </source>
</evidence>
<keyword evidence="2" id="KW-1185">Reference proteome</keyword>
<reference evidence="1" key="2">
    <citation type="submission" date="2023-04" db="EMBL/GenBank/DDBJ databases">
        <authorList>
            <person name="Bu L."/>
            <person name="Lu L."/>
            <person name="Laidemitt M.R."/>
            <person name="Zhang S.M."/>
            <person name="Mutuku M."/>
            <person name="Mkoji G."/>
            <person name="Steinauer M."/>
            <person name="Loker E.S."/>
        </authorList>
    </citation>
    <scope>NUCLEOTIDE SEQUENCE</scope>
    <source>
        <strain evidence="1">KasaAsao</strain>
        <tissue evidence="1">Whole Snail</tissue>
    </source>
</reference>
<name>A0AAD8BGK2_BIOPF</name>
<accession>A0AAD8BGK2</accession>
<gene>
    <name evidence="1" type="ORF">Bpfe_016301</name>
</gene>
<sequence length="80" mass="8537">MSTDGPRDLINCIDRRASLYQCNCRLMPGSGQAWTGVVGTDRNSSTAGRLAGLVFYESNGSKVIMVLSSSEVTTGVPHSR</sequence>
<protein>
    <submittedName>
        <fullName evidence="1">Uncharacterized protein</fullName>
    </submittedName>
</protein>
<dbReference type="AlphaFoldDB" id="A0AAD8BGK2"/>